<keyword evidence="3" id="KW-0858">Xylan degradation</keyword>
<comment type="caution">
    <text evidence="11">The sequence shown here is derived from an EMBL/GenBank/DDBJ whole genome shotgun (WGS) entry which is preliminary data.</text>
</comment>
<keyword evidence="12" id="KW-1185">Reference proteome</keyword>
<dbReference type="EC" id="3.1.1.-" evidence="10"/>
<keyword evidence="5 10" id="KW-0732">Signal</keyword>
<keyword evidence="8" id="KW-1015">Disulfide bond</keyword>
<comment type="similarity">
    <text evidence="1 10">Belongs to the tannase family.</text>
</comment>
<dbReference type="GO" id="GO:0045493">
    <property type="term" value="P:xylan catabolic process"/>
    <property type="evidence" value="ECO:0007669"/>
    <property type="project" value="UniProtKB-KW"/>
</dbReference>
<evidence type="ECO:0000256" key="3">
    <source>
        <dbReference type="ARBA" id="ARBA00022651"/>
    </source>
</evidence>
<dbReference type="PANTHER" id="PTHR33938:SF15">
    <property type="entry name" value="FERULOYL ESTERASE B-RELATED"/>
    <property type="match status" value="1"/>
</dbReference>
<feature type="chain" id="PRO_5035488837" description="Carboxylic ester hydrolase" evidence="10">
    <location>
        <begin position="18"/>
        <end position="521"/>
    </location>
</feature>
<keyword evidence="3" id="KW-0624">Polysaccharide degradation</keyword>
<dbReference type="GO" id="GO:0046872">
    <property type="term" value="F:metal ion binding"/>
    <property type="evidence" value="ECO:0007669"/>
    <property type="project" value="UniProtKB-KW"/>
</dbReference>
<dbReference type="PANTHER" id="PTHR33938">
    <property type="entry name" value="FERULOYL ESTERASE B-RELATED"/>
    <property type="match status" value="1"/>
</dbReference>
<comment type="catalytic activity">
    <reaction evidence="9">
        <text>feruloyl-polysaccharide + H2O = ferulate + polysaccharide.</text>
        <dbReference type="EC" id="3.1.1.73"/>
    </reaction>
</comment>
<evidence type="ECO:0000256" key="6">
    <source>
        <dbReference type="ARBA" id="ARBA00022801"/>
    </source>
</evidence>
<evidence type="ECO:0000256" key="5">
    <source>
        <dbReference type="ARBA" id="ARBA00022729"/>
    </source>
</evidence>
<feature type="signal peptide" evidence="10">
    <location>
        <begin position="1"/>
        <end position="17"/>
    </location>
</feature>
<dbReference type="Pfam" id="PF07519">
    <property type="entry name" value="Tannase"/>
    <property type="match status" value="2"/>
</dbReference>
<keyword evidence="6 10" id="KW-0378">Hydrolase</keyword>
<dbReference type="InterPro" id="IPR029058">
    <property type="entry name" value="AB_hydrolase_fold"/>
</dbReference>
<keyword evidence="3" id="KW-0119">Carbohydrate metabolism</keyword>
<dbReference type="SUPFAM" id="SSF53474">
    <property type="entry name" value="alpha/beta-Hydrolases"/>
    <property type="match status" value="1"/>
</dbReference>
<evidence type="ECO:0000313" key="11">
    <source>
        <dbReference type="EMBL" id="KAH7304732.1"/>
    </source>
</evidence>
<sequence length="521" mass="57002">MKGSLLSQLLLPGTAWASYTFSKQCSSLAESLAEELSNTTVRLSEYVSAGTNLSIPPTHPSCESVRSAFDFSFCRVALVAHTGPTSNVSLETWLPLNWTGRFLSVGNGGLGGCIDYSDMSYAVGRGFAAVGTNNGHDGNIGLPFFNNPGVIEDYAYRAIHTGVVLGKQITEALYGKKHTKSYYLGCSTGGRQGFMEAQRFPEDFDGIVAGAPAFDFTGLQASSAWYYNIVGTPGSPTFLTPQLWRVVLQDTLKQCDGLDGHVDGVIEDPDLCQYRPEGLLCNGETTTNCLTGIQADTVRRVYSALYDKHGELVYPRMQPGAESSFILWNGTPFPYAIDWWKYVVYNDPSFDGNMTLDDIEAARNTETYGVDAFEGDLSGVKDRGTKILHYHGLQDNLITSDNSARYYNLVSRTMGLRSDDLDDFYRYFRISGMAHCSGGTGAYNIGNRLSGLAGESAEENVLTAIVQWVEGGEAPEHVLGTAFTDFNKTEIKFRRRHCKYPLRNAYSGSGDPDSAESWSCV</sequence>
<keyword evidence="2" id="KW-0719">Serine esterase</keyword>
<dbReference type="Proteomes" id="UP000813444">
    <property type="component" value="Unassembled WGS sequence"/>
</dbReference>
<reference evidence="11" key="1">
    <citation type="journal article" date="2021" name="Nat. Commun.">
        <title>Genetic determinants of endophytism in the Arabidopsis root mycobiome.</title>
        <authorList>
            <person name="Mesny F."/>
            <person name="Miyauchi S."/>
            <person name="Thiergart T."/>
            <person name="Pickel B."/>
            <person name="Atanasova L."/>
            <person name="Karlsson M."/>
            <person name="Huettel B."/>
            <person name="Barry K.W."/>
            <person name="Haridas S."/>
            <person name="Chen C."/>
            <person name="Bauer D."/>
            <person name="Andreopoulos W."/>
            <person name="Pangilinan J."/>
            <person name="LaButti K."/>
            <person name="Riley R."/>
            <person name="Lipzen A."/>
            <person name="Clum A."/>
            <person name="Drula E."/>
            <person name="Henrissat B."/>
            <person name="Kohler A."/>
            <person name="Grigoriev I.V."/>
            <person name="Martin F.M."/>
            <person name="Hacquard S."/>
        </authorList>
    </citation>
    <scope>NUCLEOTIDE SEQUENCE</scope>
    <source>
        <strain evidence="11">MPI-CAGE-CH-0235</strain>
    </source>
</reference>
<evidence type="ECO:0000256" key="8">
    <source>
        <dbReference type="ARBA" id="ARBA00023157"/>
    </source>
</evidence>
<name>A0A8K0SD25_9HYPO</name>
<evidence type="ECO:0000256" key="1">
    <source>
        <dbReference type="ARBA" id="ARBA00006249"/>
    </source>
</evidence>
<evidence type="ECO:0000256" key="4">
    <source>
        <dbReference type="ARBA" id="ARBA00022723"/>
    </source>
</evidence>
<evidence type="ECO:0000256" key="10">
    <source>
        <dbReference type="RuleBase" id="RU361238"/>
    </source>
</evidence>
<evidence type="ECO:0000256" key="2">
    <source>
        <dbReference type="ARBA" id="ARBA00022487"/>
    </source>
</evidence>
<proteinExistence type="inferred from homology"/>
<protein>
    <recommendedName>
        <fullName evidence="10">Carboxylic ester hydrolase</fullName>
        <ecNumber evidence="10">3.1.1.-</ecNumber>
    </recommendedName>
</protein>
<dbReference type="AlphaFoldDB" id="A0A8K0SD25"/>
<evidence type="ECO:0000256" key="7">
    <source>
        <dbReference type="ARBA" id="ARBA00022837"/>
    </source>
</evidence>
<dbReference type="InterPro" id="IPR011118">
    <property type="entry name" value="Tannase/feruloyl_esterase"/>
</dbReference>
<dbReference type="GO" id="GO:0030600">
    <property type="term" value="F:feruloyl esterase activity"/>
    <property type="evidence" value="ECO:0007669"/>
    <property type="project" value="UniProtKB-EC"/>
</dbReference>
<evidence type="ECO:0000256" key="9">
    <source>
        <dbReference type="ARBA" id="ARBA00034075"/>
    </source>
</evidence>
<dbReference type="EMBL" id="JAGPNK010000021">
    <property type="protein sequence ID" value="KAH7304732.1"/>
    <property type="molecule type" value="Genomic_DNA"/>
</dbReference>
<keyword evidence="7" id="KW-0106">Calcium</keyword>
<dbReference type="OrthoDB" id="3039123at2759"/>
<evidence type="ECO:0000313" key="12">
    <source>
        <dbReference type="Proteomes" id="UP000813444"/>
    </source>
</evidence>
<gene>
    <name evidence="11" type="ORF">B0I35DRAFT_382344</name>
</gene>
<organism evidence="11 12">
    <name type="scientific">Stachybotrys elegans</name>
    <dbReference type="NCBI Taxonomy" id="80388"/>
    <lineage>
        <taxon>Eukaryota</taxon>
        <taxon>Fungi</taxon>
        <taxon>Dikarya</taxon>
        <taxon>Ascomycota</taxon>
        <taxon>Pezizomycotina</taxon>
        <taxon>Sordariomycetes</taxon>
        <taxon>Hypocreomycetidae</taxon>
        <taxon>Hypocreales</taxon>
        <taxon>Stachybotryaceae</taxon>
        <taxon>Stachybotrys</taxon>
    </lineage>
</organism>
<accession>A0A8K0SD25</accession>
<keyword evidence="4" id="KW-0479">Metal-binding</keyword>